<evidence type="ECO:0008006" key="2">
    <source>
        <dbReference type="Google" id="ProtNLM"/>
    </source>
</evidence>
<accession>A0A0F9GHE4</accession>
<name>A0A0F9GHE4_9ZZZZ</name>
<organism evidence="1">
    <name type="scientific">marine sediment metagenome</name>
    <dbReference type="NCBI Taxonomy" id="412755"/>
    <lineage>
        <taxon>unclassified sequences</taxon>
        <taxon>metagenomes</taxon>
        <taxon>ecological metagenomes</taxon>
    </lineage>
</organism>
<dbReference type="EMBL" id="LAZR01026407">
    <property type="protein sequence ID" value="KKL68840.1"/>
    <property type="molecule type" value="Genomic_DNA"/>
</dbReference>
<gene>
    <name evidence="1" type="ORF">LCGC14_2120960</name>
</gene>
<sequence>MLHLLGGVQEPNLLDPSEDLTNVGQYSLTSLNISNNNAVSPDGLISAELFEPIAVNSFLQANNTSVDINTDYTFSVFLKSTGANRAISISIRTTGLVLIGDNELITVTGNWKRFLLTRNVASNTLIRMLIGGGSTWSTGEDLHAWGCQLNKGPLSSYQRVGAQIGGLNITDFDSLDNWADSEGHTLTP</sequence>
<comment type="caution">
    <text evidence="1">The sequence shown here is derived from an EMBL/GenBank/DDBJ whole genome shotgun (WGS) entry which is preliminary data.</text>
</comment>
<proteinExistence type="predicted"/>
<evidence type="ECO:0000313" key="1">
    <source>
        <dbReference type="EMBL" id="KKL68840.1"/>
    </source>
</evidence>
<dbReference type="AlphaFoldDB" id="A0A0F9GHE4"/>
<reference evidence="1" key="1">
    <citation type="journal article" date="2015" name="Nature">
        <title>Complex archaea that bridge the gap between prokaryotes and eukaryotes.</title>
        <authorList>
            <person name="Spang A."/>
            <person name="Saw J.H."/>
            <person name="Jorgensen S.L."/>
            <person name="Zaremba-Niedzwiedzka K."/>
            <person name="Martijn J."/>
            <person name="Lind A.E."/>
            <person name="van Eijk R."/>
            <person name="Schleper C."/>
            <person name="Guy L."/>
            <person name="Ettema T.J."/>
        </authorList>
    </citation>
    <scope>NUCLEOTIDE SEQUENCE</scope>
</reference>
<protein>
    <recommendedName>
        <fullName evidence="2">CBM-cenC domain-containing protein</fullName>
    </recommendedName>
</protein>